<reference evidence="1 2" key="1">
    <citation type="submission" date="2021-06" db="EMBL/GenBank/DDBJ databases">
        <title>Caerostris extrusa draft genome.</title>
        <authorList>
            <person name="Kono N."/>
            <person name="Arakawa K."/>
        </authorList>
    </citation>
    <scope>NUCLEOTIDE SEQUENCE [LARGE SCALE GENOMIC DNA]</scope>
</reference>
<gene>
    <name evidence="1" type="ORF">CEXT_553651</name>
</gene>
<dbReference type="Proteomes" id="UP001054945">
    <property type="component" value="Unassembled WGS sequence"/>
</dbReference>
<dbReference type="EMBL" id="BPLR01005484">
    <property type="protein sequence ID" value="GIY02695.1"/>
    <property type="molecule type" value="Genomic_DNA"/>
</dbReference>
<name>A0AAV4Q107_CAEEX</name>
<proteinExistence type="predicted"/>
<keyword evidence="2" id="KW-1185">Reference proteome</keyword>
<organism evidence="1 2">
    <name type="scientific">Caerostris extrusa</name>
    <name type="common">Bark spider</name>
    <name type="synonym">Caerostris bankana</name>
    <dbReference type="NCBI Taxonomy" id="172846"/>
    <lineage>
        <taxon>Eukaryota</taxon>
        <taxon>Metazoa</taxon>
        <taxon>Ecdysozoa</taxon>
        <taxon>Arthropoda</taxon>
        <taxon>Chelicerata</taxon>
        <taxon>Arachnida</taxon>
        <taxon>Araneae</taxon>
        <taxon>Araneomorphae</taxon>
        <taxon>Entelegynae</taxon>
        <taxon>Araneoidea</taxon>
        <taxon>Araneidae</taxon>
        <taxon>Caerostris</taxon>
    </lineage>
</organism>
<sequence>MSIPLCPGGISKKDANSQGIHSLQNNKIPKEVVGGEGWDGCKSPRVKLIQRRNLLLPESKKRSRLALFSLELCLSRNSSSLMTSGMFFWLFSSLMVSSLARGRIERESGMTGGIDSDVQQGRKVLPFAVLVPFPYPLKNYRYGTCNLVSTKPHLALFMVS</sequence>
<comment type="caution">
    <text evidence="1">The sequence shown here is derived from an EMBL/GenBank/DDBJ whole genome shotgun (WGS) entry which is preliminary data.</text>
</comment>
<protein>
    <submittedName>
        <fullName evidence="1">Uncharacterized protein</fullName>
    </submittedName>
</protein>
<evidence type="ECO:0000313" key="2">
    <source>
        <dbReference type="Proteomes" id="UP001054945"/>
    </source>
</evidence>
<accession>A0AAV4Q107</accession>
<evidence type="ECO:0000313" key="1">
    <source>
        <dbReference type="EMBL" id="GIY02695.1"/>
    </source>
</evidence>
<dbReference type="AlphaFoldDB" id="A0AAV4Q107"/>